<proteinExistence type="inferred from homology"/>
<comment type="subcellular location">
    <subcellularLocation>
        <location evidence="8">Cytoplasm</location>
    </subcellularLocation>
</comment>
<dbReference type="Proteomes" id="UP001592528">
    <property type="component" value="Unassembled WGS sequence"/>
</dbReference>
<dbReference type="Pfam" id="PF22421">
    <property type="entry name" value="SYY_C-terminal"/>
    <property type="match status" value="1"/>
</dbReference>
<dbReference type="PROSITE" id="PS50889">
    <property type="entry name" value="S4"/>
    <property type="match status" value="1"/>
</dbReference>
<dbReference type="PROSITE" id="PS00178">
    <property type="entry name" value="AA_TRNA_LIGASE_I"/>
    <property type="match status" value="1"/>
</dbReference>
<evidence type="ECO:0000256" key="9">
    <source>
        <dbReference type="PROSITE-ProRule" id="PRU00182"/>
    </source>
</evidence>
<dbReference type="InterPro" id="IPR014729">
    <property type="entry name" value="Rossmann-like_a/b/a_fold"/>
</dbReference>
<keyword evidence="3 8" id="KW-0067">ATP-binding</keyword>
<comment type="catalytic activity">
    <reaction evidence="7 8">
        <text>tRNA(Tyr) + L-tyrosine + ATP = L-tyrosyl-tRNA(Tyr) + AMP + diphosphate + H(+)</text>
        <dbReference type="Rhea" id="RHEA:10220"/>
        <dbReference type="Rhea" id="RHEA-COMP:9706"/>
        <dbReference type="Rhea" id="RHEA-COMP:9707"/>
        <dbReference type="ChEBI" id="CHEBI:15378"/>
        <dbReference type="ChEBI" id="CHEBI:30616"/>
        <dbReference type="ChEBI" id="CHEBI:33019"/>
        <dbReference type="ChEBI" id="CHEBI:58315"/>
        <dbReference type="ChEBI" id="CHEBI:78442"/>
        <dbReference type="ChEBI" id="CHEBI:78536"/>
        <dbReference type="ChEBI" id="CHEBI:456215"/>
        <dbReference type="EC" id="6.1.1.1"/>
    </reaction>
</comment>
<evidence type="ECO:0000256" key="5">
    <source>
        <dbReference type="ARBA" id="ARBA00022917"/>
    </source>
</evidence>
<organism evidence="11 12">
    <name type="scientific">Streptacidiphilus cavernicola</name>
    <dbReference type="NCBI Taxonomy" id="3342716"/>
    <lineage>
        <taxon>Bacteria</taxon>
        <taxon>Bacillati</taxon>
        <taxon>Actinomycetota</taxon>
        <taxon>Actinomycetes</taxon>
        <taxon>Kitasatosporales</taxon>
        <taxon>Streptomycetaceae</taxon>
        <taxon>Streptacidiphilus</taxon>
    </lineage>
</organism>
<evidence type="ECO:0000256" key="4">
    <source>
        <dbReference type="ARBA" id="ARBA00022884"/>
    </source>
</evidence>
<feature type="binding site" evidence="8">
    <location>
        <position position="35"/>
    </location>
    <ligand>
        <name>L-tyrosine</name>
        <dbReference type="ChEBI" id="CHEBI:58315"/>
    </ligand>
</feature>
<dbReference type="HAMAP" id="MF_02006">
    <property type="entry name" value="Tyr_tRNA_synth_type1"/>
    <property type="match status" value="1"/>
</dbReference>
<dbReference type="SUPFAM" id="SSF52374">
    <property type="entry name" value="Nucleotidylyl transferase"/>
    <property type="match status" value="1"/>
</dbReference>
<keyword evidence="12" id="KW-1185">Reference proteome</keyword>
<dbReference type="NCBIfam" id="TIGR00234">
    <property type="entry name" value="tyrS"/>
    <property type="match status" value="1"/>
</dbReference>
<dbReference type="Pfam" id="PF00579">
    <property type="entry name" value="tRNA-synt_1b"/>
    <property type="match status" value="1"/>
</dbReference>
<name>A0ABV6V1P4_9ACTN</name>
<dbReference type="InterPro" id="IPR001412">
    <property type="entry name" value="aa-tRNA-synth_I_CS"/>
</dbReference>
<dbReference type="InterPro" id="IPR002305">
    <property type="entry name" value="aa-tRNA-synth_Ic"/>
</dbReference>
<feature type="binding site" evidence="8">
    <location>
        <position position="170"/>
    </location>
    <ligand>
        <name>L-tyrosine</name>
        <dbReference type="ChEBI" id="CHEBI:58315"/>
    </ligand>
</feature>
<gene>
    <name evidence="8 11" type="primary">tyrS</name>
    <name evidence="11" type="ORF">ACEZDJ_40860</name>
</gene>
<feature type="short sequence motif" description="'HIGH' region" evidence="8">
    <location>
        <begin position="40"/>
        <end position="49"/>
    </location>
</feature>
<protein>
    <recommendedName>
        <fullName evidence="8">Tyrosine--tRNA ligase</fullName>
        <ecNumber evidence="8">6.1.1.1</ecNumber>
    </recommendedName>
    <alternativeName>
        <fullName evidence="8">Tyrosyl-tRNA synthetase</fullName>
        <shortName evidence="8">TyrRS</shortName>
    </alternativeName>
</protein>
<feature type="short sequence motif" description="'KMSKS' region" evidence="8">
    <location>
        <begin position="230"/>
        <end position="234"/>
    </location>
</feature>
<comment type="function">
    <text evidence="8">Catalyzes the attachment of tyrosine to tRNA(Tyr) in a two-step reaction: tyrosine is first activated by ATP to form Tyr-AMP and then transferred to the acceptor end of tRNA(Tyr).</text>
</comment>
<dbReference type="PANTHER" id="PTHR11766">
    <property type="entry name" value="TYROSYL-TRNA SYNTHETASE"/>
    <property type="match status" value="1"/>
</dbReference>
<evidence type="ECO:0000313" key="11">
    <source>
        <dbReference type="EMBL" id="MFC1407639.1"/>
    </source>
</evidence>
<dbReference type="EC" id="6.1.1.1" evidence="8"/>
<evidence type="ECO:0000256" key="6">
    <source>
        <dbReference type="ARBA" id="ARBA00023146"/>
    </source>
</evidence>
<dbReference type="Gene3D" id="3.10.290.10">
    <property type="entry name" value="RNA-binding S4 domain"/>
    <property type="match status" value="1"/>
</dbReference>
<evidence type="ECO:0000313" key="12">
    <source>
        <dbReference type="Proteomes" id="UP001592528"/>
    </source>
</evidence>
<feature type="binding site" evidence="8">
    <location>
        <position position="233"/>
    </location>
    <ligand>
        <name>ATP</name>
        <dbReference type="ChEBI" id="CHEBI:30616"/>
    </ligand>
</feature>
<evidence type="ECO:0000256" key="8">
    <source>
        <dbReference type="HAMAP-Rule" id="MF_02006"/>
    </source>
</evidence>
<dbReference type="CDD" id="cd00805">
    <property type="entry name" value="TyrRS_core"/>
    <property type="match status" value="1"/>
</dbReference>
<dbReference type="InterPro" id="IPR024107">
    <property type="entry name" value="Tyr-tRNA-ligase_bac_1"/>
</dbReference>
<comment type="subunit">
    <text evidence="8">Homodimer.</text>
</comment>
<evidence type="ECO:0000256" key="2">
    <source>
        <dbReference type="ARBA" id="ARBA00022741"/>
    </source>
</evidence>
<evidence type="ECO:0000256" key="7">
    <source>
        <dbReference type="ARBA" id="ARBA00048248"/>
    </source>
</evidence>
<reference evidence="11 12" key="1">
    <citation type="submission" date="2024-09" db="EMBL/GenBank/DDBJ databases">
        <authorList>
            <person name="Lee S.D."/>
        </authorList>
    </citation>
    <scope>NUCLEOTIDE SEQUENCE [LARGE SCALE GENOMIC DNA]</scope>
    <source>
        <strain evidence="11 12">N1-5</strain>
    </source>
</reference>
<dbReference type="PANTHER" id="PTHR11766:SF0">
    <property type="entry name" value="TYROSINE--TRNA LIGASE, MITOCHONDRIAL"/>
    <property type="match status" value="1"/>
</dbReference>
<dbReference type="InterPro" id="IPR002307">
    <property type="entry name" value="Tyr-tRNA-ligase"/>
</dbReference>
<dbReference type="InterPro" id="IPR036986">
    <property type="entry name" value="S4_RNA-bd_sf"/>
</dbReference>
<dbReference type="EMBL" id="JBHEZZ010000057">
    <property type="protein sequence ID" value="MFC1407639.1"/>
    <property type="molecule type" value="Genomic_DNA"/>
</dbReference>
<comment type="caution">
    <text evidence="11">The sequence shown here is derived from an EMBL/GenBank/DDBJ whole genome shotgun (WGS) entry which is preliminary data.</text>
</comment>
<dbReference type="InterPro" id="IPR054608">
    <property type="entry name" value="SYY-like_C"/>
</dbReference>
<evidence type="ECO:0000259" key="10">
    <source>
        <dbReference type="Pfam" id="PF22421"/>
    </source>
</evidence>
<keyword evidence="4 9" id="KW-0694">RNA-binding</keyword>
<dbReference type="InterPro" id="IPR024088">
    <property type="entry name" value="Tyr-tRNA-ligase_bac-type"/>
</dbReference>
<comment type="similarity">
    <text evidence="8">Belongs to the class-I aminoacyl-tRNA synthetase family. TyrS type 1 subfamily.</text>
</comment>
<dbReference type="GO" id="GO:0004831">
    <property type="term" value="F:tyrosine-tRNA ligase activity"/>
    <property type="evidence" value="ECO:0007669"/>
    <property type="project" value="UniProtKB-EC"/>
</dbReference>
<keyword evidence="6 8" id="KW-0030">Aminoacyl-tRNA synthetase</keyword>
<dbReference type="RefSeq" id="WP_030266695.1">
    <property type="nucleotide sequence ID" value="NZ_JBHEZZ010000057.1"/>
</dbReference>
<feature type="domain" description="Tyrosine--tRNA ligase SYY-like C-terminal" evidence="10">
    <location>
        <begin position="339"/>
        <end position="412"/>
    </location>
</feature>
<dbReference type="Gene3D" id="3.40.50.620">
    <property type="entry name" value="HUPs"/>
    <property type="match status" value="1"/>
</dbReference>
<evidence type="ECO:0000256" key="3">
    <source>
        <dbReference type="ARBA" id="ARBA00022840"/>
    </source>
</evidence>
<dbReference type="Gene3D" id="1.10.240.10">
    <property type="entry name" value="Tyrosyl-Transfer RNA Synthetase"/>
    <property type="match status" value="1"/>
</dbReference>
<accession>A0ABV6V1P4</accession>
<feature type="binding site" evidence="8">
    <location>
        <position position="174"/>
    </location>
    <ligand>
        <name>L-tyrosine</name>
        <dbReference type="ChEBI" id="CHEBI:58315"/>
    </ligand>
</feature>
<keyword evidence="5 8" id="KW-0648">Protein biosynthesis</keyword>
<sequence>MTDIVDELKWRGLIALSTDEDALRKAFADGPVTFYCGFDPTAPSLHIGNLVQLITMRHIQNAGNFPLPLVGGATGLIGDPRPTSERTLNDPETVAAWVLRLRGQVERFLDFEGPHAARVVNNLDWTSGMSAISLLRDIGKYFRVNTMIAKEAVARRLNSDAGISYTEFSYQVLQGMDYLELNRRYGCTLQTGGSDQWGNLTAGTELIRKAEGKSVHALGTPLITKADGTKFGKTEGGAIWLDAEMTSPYAFYQFWLNADDRDVANFLRIFTFRSQEEIEELERQTVEKPAARAAQRALAEDVTTLVHGQEQLDRAIAASKALFGQGDLTELDAATLDAAVAELPQAQVGELASIVDLLAATGLVPSKSAARRAVKEGGAYLNNAKVTDEEAAPTEADLLHGRWLLLRRGKRSLAAVELVRTA</sequence>
<dbReference type="PRINTS" id="PR01040">
    <property type="entry name" value="TRNASYNTHTYR"/>
</dbReference>
<keyword evidence="1 8" id="KW-0436">Ligase</keyword>
<keyword evidence="2 8" id="KW-0547">Nucleotide-binding</keyword>
<keyword evidence="8" id="KW-0963">Cytoplasm</keyword>
<evidence type="ECO:0000256" key="1">
    <source>
        <dbReference type="ARBA" id="ARBA00022598"/>
    </source>
</evidence>
<dbReference type="SUPFAM" id="SSF55174">
    <property type="entry name" value="Alpha-L RNA-binding motif"/>
    <property type="match status" value="1"/>
</dbReference>